<reference evidence="1" key="1">
    <citation type="journal article" date="2020" name="Stud. Mycol.">
        <title>101 Dothideomycetes genomes: a test case for predicting lifestyles and emergence of pathogens.</title>
        <authorList>
            <person name="Haridas S."/>
            <person name="Albert R."/>
            <person name="Binder M."/>
            <person name="Bloem J."/>
            <person name="Labutti K."/>
            <person name="Salamov A."/>
            <person name="Andreopoulos B."/>
            <person name="Baker S."/>
            <person name="Barry K."/>
            <person name="Bills G."/>
            <person name="Bluhm B."/>
            <person name="Cannon C."/>
            <person name="Castanera R."/>
            <person name="Culley D."/>
            <person name="Daum C."/>
            <person name="Ezra D."/>
            <person name="Gonzalez J."/>
            <person name="Henrissat B."/>
            <person name="Kuo A."/>
            <person name="Liang C."/>
            <person name="Lipzen A."/>
            <person name="Lutzoni F."/>
            <person name="Magnuson J."/>
            <person name="Mondo S."/>
            <person name="Nolan M."/>
            <person name="Ohm R."/>
            <person name="Pangilinan J."/>
            <person name="Park H.-J."/>
            <person name="Ramirez L."/>
            <person name="Alfaro M."/>
            <person name="Sun H."/>
            <person name="Tritt A."/>
            <person name="Yoshinaga Y."/>
            <person name="Zwiers L.-H."/>
            <person name="Turgeon B."/>
            <person name="Goodwin S."/>
            <person name="Spatafora J."/>
            <person name="Crous P."/>
            <person name="Grigoriev I."/>
        </authorList>
    </citation>
    <scope>NUCLEOTIDE SEQUENCE</scope>
    <source>
        <strain evidence="1">CBS 161.51</strain>
    </source>
</reference>
<name>A0A6A5SH49_9PLEO</name>
<feature type="non-terminal residue" evidence="1">
    <location>
        <position position="1"/>
    </location>
</feature>
<keyword evidence="2" id="KW-1185">Reference proteome</keyword>
<sequence length="88" mass="10416">NRIETLRRKKFTPNVHTICHVVDTVKEFGSARNVTTWSGEDRHKTFKDKIMRTNHQKPSVTLIKREQRRQTIRLILAGAFKYSHDKLT</sequence>
<organism evidence="1 2">
    <name type="scientific">Clathrospora elynae</name>
    <dbReference type="NCBI Taxonomy" id="706981"/>
    <lineage>
        <taxon>Eukaryota</taxon>
        <taxon>Fungi</taxon>
        <taxon>Dikarya</taxon>
        <taxon>Ascomycota</taxon>
        <taxon>Pezizomycotina</taxon>
        <taxon>Dothideomycetes</taxon>
        <taxon>Pleosporomycetidae</taxon>
        <taxon>Pleosporales</taxon>
        <taxon>Diademaceae</taxon>
        <taxon>Clathrospora</taxon>
    </lineage>
</organism>
<protein>
    <submittedName>
        <fullName evidence="1">Uncharacterized protein</fullName>
    </submittedName>
</protein>
<accession>A0A6A5SH49</accession>
<dbReference type="EMBL" id="ML976090">
    <property type="protein sequence ID" value="KAF1938994.1"/>
    <property type="molecule type" value="Genomic_DNA"/>
</dbReference>
<dbReference type="AlphaFoldDB" id="A0A6A5SH49"/>
<gene>
    <name evidence="1" type="ORF">EJ02DRAFT_294397</name>
</gene>
<feature type="non-terminal residue" evidence="1">
    <location>
        <position position="88"/>
    </location>
</feature>
<proteinExistence type="predicted"/>
<evidence type="ECO:0000313" key="1">
    <source>
        <dbReference type="EMBL" id="KAF1938994.1"/>
    </source>
</evidence>
<evidence type="ECO:0000313" key="2">
    <source>
        <dbReference type="Proteomes" id="UP000800038"/>
    </source>
</evidence>
<dbReference type="OrthoDB" id="5372708at2759"/>
<dbReference type="Proteomes" id="UP000800038">
    <property type="component" value="Unassembled WGS sequence"/>
</dbReference>